<dbReference type="Proteomes" id="UP000199651">
    <property type="component" value="Unassembled WGS sequence"/>
</dbReference>
<organism evidence="2 3">
    <name type="scientific">Actinokineospora alba</name>
    <dbReference type="NCBI Taxonomy" id="504798"/>
    <lineage>
        <taxon>Bacteria</taxon>
        <taxon>Bacillati</taxon>
        <taxon>Actinomycetota</taxon>
        <taxon>Actinomycetes</taxon>
        <taxon>Pseudonocardiales</taxon>
        <taxon>Pseudonocardiaceae</taxon>
        <taxon>Actinokineospora</taxon>
    </lineage>
</organism>
<dbReference type="EMBL" id="FNJB01000003">
    <property type="protein sequence ID" value="SDO47809.1"/>
    <property type="molecule type" value="Genomic_DNA"/>
</dbReference>
<accession>A0A1H0JW74</accession>
<dbReference type="RefSeq" id="WP_091371940.1">
    <property type="nucleotide sequence ID" value="NZ_FNDV01000002.1"/>
</dbReference>
<proteinExistence type="predicted"/>
<dbReference type="OrthoDB" id="4338017at2"/>
<evidence type="ECO:0000313" key="2">
    <source>
        <dbReference type="EMBL" id="SDO47809.1"/>
    </source>
</evidence>
<reference evidence="3" key="1">
    <citation type="submission" date="2016-10" db="EMBL/GenBank/DDBJ databases">
        <authorList>
            <person name="Varghese N."/>
            <person name="Submissions S."/>
        </authorList>
    </citation>
    <scope>NUCLEOTIDE SEQUENCE [LARGE SCALE GENOMIC DNA]</scope>
    <source>
        <strain evidence="3">IBRC-M 10655</strain>
    </source>
</reference>
<gene>
    <name evidence="2" type="ORF">SAMN05192558_103237</name>
</gene>
<protein>
    <submittedName>
        <fullName evidence="2">Uncharacterized protein</fullName>
    </submittedName>
</protein>
<keyword evidence="1" id="KW-1133">Transmembrane helix</keyword>
<dbReference type="AlphaFoldDB" id="A0A1H0JW74"/>
<evidence type="ECO:0000313" key="3">
    <source>
        <dbReference type="Proteomes" id="UP000199651"/>
    </source>
</evidence>
<dbReference type="STRING" id="504798.SAMN05421871_102812"/>
<sequence>MKTLWHNWIAVPLVRGLTSLPLAVVRVVATPVGLGGRVERVRDGIAHRYSLGVPSRKRLRAGVLMFPLALLCLYLVYMGYLYFLRPDAIAALGHPFTADPRFANAWGGPTLVGAWLAHSAVAFGMHLVAVTLLRRLVAWQDGTTVRSDR</sequence>
<keyword evidence="3" id="KW-1185">Reference proteome</keyword>
<name>A0A1H0JW74_9PSEU</name>
<feature type="transmembrane region" description="Helical" evidence="1">
    <location>
        <begin position="112"/>
        <end position="133"/>
    </location>
</feature>
<keyword evidence="1" id="KW-0812">Transmembrane</keyword>
<feature type="transmembrane region" description="Helical" evidence="1">
    <location>
        <begin position="59"/>
        <end position="83"/>
    </location>
</feature>
<evidence type="ECO:0000256" key="1">
    <source>
        <dbReference type="SAM" id="Phobius"/>
    </source>
</evidence>
<keyword evidence="1" id="KW-0472">Membrane</keyword>